<dbReference type="SUPFAM" id="SSF56300">
    <property type="entry name" value="Metallo-dependent phosphatases"/>
    <property type="match status" value="1"/>
</dbReference>
<dbReference type="Gene3D" id="3.60.21.70">
    <property type="entry name" value="PhoD-like phosphatase"/>
    <property type="match status" value="1"/>
</dbReference>
<evidence type="ECO:0008006" key="3">
    <source>
        <dbReference type="Google" id="ProtNLM"/>
    </source>
</evidence>
<reference evidence="1 2" key="1">
    <citation type="submission" date="2022-11" db="EMBL/GenBank/DDBJ databases">
        <title>Study of microbial diversity in lake waters.</title>
        <authorList>
            <person name="Zhang J."/>
        </authorList>
    </citation>
    <scope>NUCLEOTIDE SEQUENCE [LARGE SCALE GENOMIC DNA]</scope>
    <source>
        <strain evidence="1 2">DT12</strain>
    </source>
</reference>
<organism evidence="1 2">
    <name type="scientific">Tumebacillus lacus</name>
    <dbReference type="NCBI Taxonomy" id="2995335"/>
    <lineage>
        <taxon>Bacteria</taxon>
        <taxon>Bacillati</taxon>
        <taxon>Bacillota</taxon>
        <taxon>Bacilli</taxon>
        <taxon>Bacillales</taxon>
        <taxon>Alicyclobacillaceae</taxon>
        <taxon>Tumebacillus</taxon>
    </lineage>
</organism>
<dbReference type="RefSeq" id="WP_267152963.1">
    <property type="nucleotide sequence ID" value="NZ_JAPMLT010000012.1"/>
</dbReference>
<accession>A0ABT3X490</accession>
<gene>
    <name evidence="1" type="ORF">OS242_17365</name>
</gene>
<dbReference type="InterPro" id="IPR029052">
    <property type="entry name" value="Metallo-depent_PP-like"/>
</dbReference>
<comment type="caution">
    <text evidence="1">The sequence shown here is derived from an EMBL/GenBank/DDBJ whole genome shotgun (WGS) entry which is preliminary data.</text>
</comment>
<dbReference type="Proteomes" id="UP001208017">
    <property type="component" value="Unassembled WGS sequence"/>
</dbReference>
<sequence length="635" mass="70826">MKLPLLLAGPIIRRADYRRICIWVAVRQAGTVRADLFHADTGKKIGSGRTATLPLGDRLHIALVPITPEDGDTFPRDVLLTYEVLHNGKSIVRDHPDLTYDGLALPSLFLPGDRPPLQILHGSCRKLHGEGEDCLAAADTLIARHPRDLKRRPSVLFLSGDQIYADDVAGPLMPRLTALARQLTGWHEPLPGLDTPPSFLPIYGRDAATGLAGFTSSHPSNHLLTFGEYAALYLLAWNGELWPDEWPASEKVIPLLPDGGHRIALQKKYDKELAHLQRTRAALPAIRRALANIPTYMTFDDHEITDDWNITALWHDRVSRSPLGRRVIANALAAYWAFQGYGNDPDRFQAPYADLLPTYFTAKRSADHDLQARFEQTFWSRASFSYHAPTRPVAFVLDTRSTRRYDSPEGPSRLLGDPDAHLADLAARAGYRRGDPLLLISPTPICGYEPVERLQSLIAPLIGPHRLDDEAWRSNLNGYLDLLLALSRQLAPRWTAVLSGDVHYAFNLDYTFHGPDALPPLHLLQLTGGALKNTGFKPRFLAGTSTAFSLFNDGTERSSIRFQTDLPDAAWTLPTRWTETKTLLPLDGPTTSPLIGDNTLGWITLERGHRRLIHRLLLRTEDGDQMATARFELPK</sequence>
<dbReference type="PANTHER" id="PTHR37031:SF2">
    <property type="entry name" value="PHOD-LIKE PHOSPHATASE METALLOPHOSPHATASE DOMAIN-CONTAINING PROTEIN"/>
    <property type="match status" value="1"/>
</dbReference>
<proteinExistence type="predicted"/>
<evidence type="ECO:0000313" key="2">
    <source>
        <dbReference type="Proteomes" id="UP001208017"/>
    </source>
</evidence>
<protein>
    <recommendedName>
        <fullName evidence="3">PhoD-like phosphatase metallophosphatase domain-containing protein</fullName>
    </recommendedName>
</protein>
<dbReference type="EMBL" id="JAPMLT010000012">
    <property type="protein sequence ID" value="MCX7571715.1"/>
    <property type="molecule type" value="Genomic_DNA"/>
</dbReference>
<dbReference type="PANTHER" id="PTHR37031">
    <property type="entry name" value="METALLOPHOSPHATASE BINDING DOMAIN PROTEIN"/>
    <property type="match status" value="1"/>
</dbReference>
<evidence type="ECO:0000313" key="1">
    <source>
        <dbReference type="EMBL" id="MCX7571715.1"/>
    </source>
</evidence>
<name>A0ABT3X490_9BACL</name>
<dbReference type="InterPro" id="IPR038607">
    <property type="entry name" value="PhoD-like_sf"/>
</dbReference>
<keyword evidence="2" id="KW-1185">Reference proteome</keyword>